<dbReference type="GO" id="GO:0003677">
    <property type="term" value="F:DNA binding"/>
    <property type="evidence" value="ECO:0007669"/>
    <property type="project" value="InterPro"/>
</dbReference>
<dbReference type="RefSeq" id="WP_117349192.1">
    <property type="nucleotide sequence ID" value="NZ_CP031742.1"/>
</dbReference>
<reference evidence="3 4" key="1">
    <citation type="submission" date="2018-08" db="EMBL/GenBank/DDBJ databases">
        <authorList>
            <person name="Ferrada E.E."/>
            <person name="Latorre B.A."/>
        </authorList>
    </citation>
    <scope>NUCLEOTIDE SEQUENCE [LARGE SCALE GENOMIC DNA]</scope>
    <source>
        <strain evidence="3 4">VK-A60T</strain>
    </source>
</reference>
<dbReference type="KEGG" id="sky:D0C37_10555"/>
<dbReference type="SUPFAM" id="SSF47413">
    <property type="entry name" value="lambda repressor-like DNA-binding domains"/>
    <property type="match status" value="1"/>
</dbReference>
<organism evidence="3 4">
    <name type="scientific">Streptomyces koyangensis</name>
    <dbReference type="NCBI Taxonomy" id="188770"/>
    <lineage>
        <taxon>Bacteria</taxon>
        <taxon>Bacillati</taxon>
        <taxon>Actinomycetota</taxon>
        <taxon>Actinomycetes</taxon>
        <taxon>Kitasatosporales</taxon>
        <taxon>Streptomycetaceae</taxon>
        <taxon>Streptomyces</taxon>
        <taxon>Streptomyces aurantiacus group</taxon>
    </lineage>
</organism>
<evidence type="ECO:0000313" key="4">
    <source>
        <dbReference type="Proteomes" id="UP000259636"/>
    </source>
</evidence>
<dbReference type="EMBL" id="CP031742">
    <property type="protein sequence ID" value="AXQ55003.1"/>
    <property type="molecule type" value="Genomic_DNA"/>
</dbReference>
<evidence type="ECO:0000259" key="2">
    <source>
        <dbReference type="PROSITE" id="PS50943"/>
    </source>
</evidence>
<protein>
    <submittedName>
        <fullName evidence="3">XRE family transcriptional regulator</fullName>
    </submittedName>
</protein>
<dbReference type="Gene3D" id="1.10.260.40">
    <property type="entry name" value="lambda repressor-like DNA-binding domains"/>
    <property type="match status" value="1"/>
</dbReference>
<feature type="domain" description="HTH cro/C1-type" evidence="2">
    <location>
        <begin position="35"/>
        <end position="68"/>
    </location>
</feature>
<dbReference type="InterPro" id="IPR010982">
    <property type="entry name" value="Lambda_DNA-bd_dom_sf"/>
</dbReference>
<gene>
    <name evidence="3" type="ORF">D0C37_10555</name>
</gene>
<accession>A0A385D9C3</accession>
<dbReference type="CDD" id="cd00093">
    <property type="entry name" value="HTH_XRE"/>
    <property type="match status" value="1"/>
</dbReference>
<evidence type="ECO:0000256" key="1">
    <source>
        <dbReference type="SAM" id="MobiDB-lite"/>
    </source>
</evidence>
<dbReference type="AlphaFoldDB" id="A0A385D9C3"/>
<feature type="region of interest" description="Disordered" evidence="1">
    <location>
        <begin position="124"/>
        <end position="153"/>
    </location>
</feature>
<proteinExistence type="predicted"/>
<name>A0A385D9C3_9ACTN</name>
<dbReference type="GeneID" id="300114635"/>
<dbReference type="PROSITE" id="PS50943">
    <property type="entry name" value="HTH_CROC1"/>
    <property type="match status" value="1"/>
</dbReference>
<sequence>MAPRTQSWKDLPPECPDEKRLLATCLRRVKDCTDLTQQRLAAKCGIVTSTLNGYLNARNQPTPEMLRRFYLAVKEDTDQRGVQLPHSLHELESMLSGQTEKARTASQRPAVRIFNRSHGAKFARRRRSRANNRARVPVPPQRGDRHTRTATGPGWTGLETLLDRLLRHQTQDAFFLIWQSAMTLPASEIPDVVASCRAAGLSDAADAVITNAARRDLSAVLRIAACFHEAHQYEDATLLLNSATVETRAAQSS</sequence>
<evidence type="ECO:0000313" key="3">
    <source>
        <dbReference type="EMBL" id="AXQ55003.1"/>
    </source>
</evidence>
<dbReference type="Proteomes" id="UP000259636">
    <property type="component" value="Chromosome"/>
</dbReference>
<dbReference type="InterPro" id="IPR001387">
    <property type="entry name" value="Cro/C1-type_HTH"/>
</dbReference>